<evidence type="ECO:0000256" key="12">
    <source>
        <dbReference type="PIRSR" id="PIRSR000171-1"/>
    </source>
</evidence>
<evidence type="ECO:0000256" key="3">
    <source>
        <dbReference type="ARBA" id="ARBA00008562"/>
    </source>
</evidence>
<dbReference type="Gene3D" id="1.20.58.100">
    <property type="entry name" value="Fumarate reductase/succinate dehydrogenase flavoprotein-like, C-terminal domain"/>
    <property type="match status" value="1"/>
</dbReference>
<comment type="pathway">
    <text evidence="2 13">Cofactor biosynthesis; NAD(+) biosynthesis; iminoaspartate from L-aspartate (oxidase route): step 1/1.</text>
</comment>
<protein>
    <recommendedName>
        <fullName evidence="5 11">L-aspartate oxidase</fullName>
        <ecNumber evidence="4 11">1.4.3.16</ecNumber>
    </recommendedName>
</protein>
<dbReference type="Pfam" id="PF02910">
    <property type="entry name" value="Succ_DH_flav_C"/>
    <property type="match status" value="1"/>
</dbReference>
<keyword evidence="8 13" id="KW-0274">FAD</keyword>
<keyword evidence="6 13" id="KW-0285">Flavoprotein</keyword>
<evidence type="ECO:0000313" key="17">
    <source>
        <dbReference type="Proteomes" id="UP000077881"/>
    </source>
</evidence>
<keyword evidence="9 13" id="KW-0560">Oxidoreductase</keyword>
<evidence type="ECO:0000256" key="5">
    <source>
        <dbReference type="ARBA" id="ARBA00021901"/>
    </source>
</evidence>
<reference evidence="16 17" key="1">
    <citation type="submission" date="2015-05" db="EMBL/GenBank/DDBJ databases">
        <title>Comparison of genome.</title>
        <authorList>
            <person name="Zheng Z."/>
            <person name="Sun M."/>
        </authorList>
    </citation>
    <scope>NUCLEOTIDE SEQUENCE [LARGE SCALE GENOMIC DNA]</scope>
    <source>
        <strain evidence="16 17">G25-74</strain>
    </source>
</reference>
<dbReference type="GO" id="GO:0008734">
    <property type="term" value="F:L-aspartate oxidase activity"/>
    <property type="evidence" value="ECO:0007669"/>
    <property type="project" value="UniProtKB-UniRule"/>
</dbReference>
<dbReference type="PANTHER" id="PTHR42716">
    <property type="entry name" value="L-ASPARTATE OXIDASE"/>
    <property type="match status" value="1"/>
</dbReference>
<dbReference type="EMBL" id="LDJR01000028">
    <property type="protein sequence ID" value="OAK73937.1"/>
    <property type="molecule type" value="Genomic_DNA"/>
</dbReference>
<dbReference type="Gene3D" id="3.90.700.10">
    <property type="entry name" value="Succinate dehydrogenase/fumarate reductase flavoprotein, catalytic domain"/>
    <property type="match status" value="1"/>
</dbReference>
<dbReference type="FunFam" id="3.90.700.10:FF:000002">
    <property type="entry name" value="L-aspartate oxidase"/>
    <property type="match status" value="1"/>
</dbReference>
<evidence type="ECO:0000256" key="7">
    <source>
        <dbReference type="ARBA" id="ARBA00022642"/>
    </source>
</evidence>
<name>A0A178A178_9BACI</name>
<dbReference type="InterPro" id="IPR037099">
    <property type="entry name" value="Fum_R/Succ_DH_flav-like_C_sf"/>
</dbReference>
<dbReference type="UniPathway" id="UPA00253">
    <property type="reaction ID" value="UER00326"/>
</dbReference>
<gene>
    <name evidence="16" type="ORF">ABB05_05800</name>
</gene>
<dbReference type="NCBIfam" id="NF005978">
    <property type="entry name" value="PRK08071.1"/>
    <property type="match status" value="1"/>
</dbReference>
<feature type="active site" description="Proton acceptor" evidence="12">
    <location>
        <position position="272"/>
    </location>
</feature>
<dbReference type="InterPro" id="IPR005288">
    <property type="entry name" value="NadB"/>
</dbReference>
<evidence type="ECO:0000256" key="6">
    <source>
        <dbReference type="ARBA" id="ARBA00022630"/>
    </source>
</evidence>
<dbReference type="EC" id="1.4.3.16" evidence="4 11"/>
<comment type="cofactor">
    <cofactor evidence="1 13">
        <name>FAD</name>
        <dbReference type="ChEBI" id="CHEBI:57692"/>
    </cofactor>
</comment>
<accession>A0A178A178</accession>
<dbReference type="InterPro" id="IPR003953">
    <property type="entry name" value="FAD-dep_OxRdtase_2_FAD-bd"/>
</dbReference>
<comment type="similarity">
    <text evidence="3 13">Belongs to the FAD-dependent oxidoreductase 2 family. NadB subfamily.</text>
</comment>
<evidence type="ECO:0000256" key="9">
    <source>
        <dbReference type="ARBA" id="ARBA00023002"/>
    </source>
</evidence>
<dbReference type="Gene3D" id="3.50.50.60">
    <property type="entry name" value="FAD/NAD(P)-binding domain"/>
    <property type="match status" value="1"/>
</dbReference>
<comment type="catalytic activity">
    <reaction evidence="10">
        <text>L-aspartate + O2 = iminosuccinate + H2O2</text>
        <dbReference type="Rhea" id="RHEA:25876"/>
        <dbReference type="ChEBI" id="CHEBI:15379"/>
        <dbReference type="ChEBI" id="CHEBI:16240"/>
        <dbReference type="ChEBI" id="CHEBI:29991"/>
        <dbReference type="ChEBI" id="CHEBI:77875"/>
        <dbReference type="EC" id="1.4.3.16"/>
    </reaction>
    <physiologicalReaction direction="left-to-right" evidence="10">
        <dbReference type="Rhea" id="RHEA:25877"/>
    </physiologicalReaction>
</comment>
<dbReference type="Pfam" id="PF00890">
    <property type="entry name" value="FAD_binding_2"/>
    <property type="match status" value="1"/>
</dbReference>
<comment type="subcellular location">
    <subcellularLocation>
        <location evidence="13">Cytoplasm</location>
    </subcellularLocation>
</comment>
<evidence type="ECO:0000256" key="2">
    <source>
        <dbReference type="ARBA" id="ARBA00004950"/>
    </source>
</evidence>
<dbReference type="GO" id="GO:0033765">
    <property type="term" value="F:steroid dehydrogenase activity, acting on the CH-CH group of donors"/>
    <property type="evidence" value="ECO:0007669"/>
    <property type="project" value="UniProtKB-ARBA"/>
</dbReference>
<sequence>MRQIDVLIIGSGVAAFRLACQLHHDINVMIITKSNIKESNSYLAQGGIAAAIGDQDKWEKHCTDTLMAGRFHNDPDVVRDLTAAAPSLIQSLAQQGCPFDKNEQGRYLLGREGAHSEKRIIHGGGDATGKTIMDYLLLHIPDHVKVMENHFVYELLVENNICHGVKTKDEKNICHYFLADHVVLATGGCGQLYRYSSNAETVTGDGIAMAYLAGANIADMEFIQFHPTLLYTNGKTRGLVSEAVRGEGGRLVTKIGKEIMRGIHPLGDLAPRHIVSQTIYEYLSQGEDIYLDISHIKAFSKRFPTISCLCKESGIDLEEKRIPVVPGSHFLMGGIQTDLMGRSSLQGLYALGEAAYTGFHGANRLASNSLLEGLFMAENLAKWLNSQTFTQGSRKEVLYRQKLPDEQKGKPLPSIVEIQNRMMDYVGIVRTGADLKAQLRWLESYRGMHNQIGNLDQMDKEELTRYFMLITATLITKAALQRTESRGGHYRSDFPSEDDHNWRRKLLIHSRKDGGNSL</sequence>
<evidence type="ECO:0000256" key="8">
    <source>
        <dbReference type="ARBA" id="ARBA00022827"/>
    </source>
</evidence>
<evidence type="ECO:0000256" key="13">
    <source>
        <dbReference type="RuleBase" id="RU362049"/>
    </source>
</evidence>
<comment type="caution">
    <text evidence="16">The sequence shown here is derived from an EMBL/GenBank/DDBJ whole genome shotgun (WGS) entry which is preliminary data.</text>
</comment>
<evidence type="ECO:0000256" key="1">
    <source>
        <dbReference type="ARBA" id="ARBA00001974"/>
    </source>
</evidence>
<dbReference type="NCBIfam" id="TIGR00551">
    <property type="entry name" value="nadB"/>
    <property type="match status" value="1"/>
</dbReference>
<organism evidence="16 17">
    <name type="scientific">Lederbergia galactosidilytica</name>
    <dbReference type="NCBI Taxonomy" id="217031"/>
    <lineage>
        <taxon>Bacteria</taxon>
        <taxon>Bacillati</taxon>
        <taxon>Bacillota</taxon>
        <taxon>Bacilli</taxon>
        <taxon>Bacillales</taxon>
        <taxon>Bacillaceae</taxon>
        <taxon>Lederbergia</taxon>
    </lineage>
</organism>
<dbReference type="InterPro" id="IPR027477">
    <property type="entry name" value="Succ_DH/fumarate_Rdtase_cat_sf"/>
</dbReference>
<comment type="function">
    <text evidence="13">Catalyzes the oxidation of L-aspartate to iminoaspartate.</text>
</comment>
<dbReference type="SUPFAM" id="SSF51905">
    <property type="entry name" value="FAD/NAD(P)-binding domain"/>
    <property type="match status" value="1"/>
</dbReference>
<dbReference type="PANTHER" id="PTHR42716:SF2">
    <property type="entry name" value="L-ASPARTATE OXIDASE, CHLOROPLASTIC"/>
    <property type="match status" value="1"/>
</dbReference>
<dbReference type="Proteomes" id="UP000077881">
    <property type="component" value="Unassembled WGS sequence"/>
</dbReference>
<evidence type="ECO:0000256" key="4">
    <source>
        <dbReference type="ARBA" id="ARBA00012173"/>
    </source>
</evidence>
<dbReference type="SUPFAM" id="SSF46977">
    <property type="entry name" value="Succinate dehydrogenase/fumarate reductase flavoprotein C-terminal domain"/>
    <property type="match status" value="1"/>
</dbReference>
<evidence type="ECO:0000256" key="11">
    <source>
        <dbReference type="NCBIfam" id="TIGR00551"/>
    </source>
</evidence>
<dbReference type="InterPro" id="IPR036188">
    <property type="entry name" value="FAD/NAD-bd_sf"/>
</dbReference>
<dbReference type="PATRIC" id="fig|217031.6.peg.1254"/>
<evidence type="ECO:0000259" key="14">
    <source>
        <dbReference type="Pfam" id="PF00890"/>
    </source>
</evidence>
<feature type="domain" description="Fumarate reductase/succinate dehydrogenase flavoprotein-like C-terminal" evidence="15">
    <location>
        <begin position="417"/>
        <end position="513"/>
    </location>
</feature>
<proteinExistence type="inferred from homology"/>
<evidence type="ECO:0000259" key="15">
    <source>
        <dbReference type="Pfam" id="PF02910"/>
    </source>
</evidence>
<feature type="domain" description="FAD-dependent oxidoreductase 2 FAD-binding" evidence="14">
    <location>
        <begin position="5"/>
        <end position="370"/>
    </location>
</feature>
<dbReference type="GO" id="GO:0005737">
    <property type="term" value="C:cytoplasm"/>
    <property type="evidence" value="ECO:0007669"/>
    <property type="project" value="UniProtKB-SubCell"/>
</dbReference>
<dbReference type="SUPFAM" id="SSF56425">
    <property type="entry name" value="Succinate dehydrogenase/fumarate reductase flavoprotein, catalytic domain"/>
    <property type="match status" value="1"/>
</dbReference>
<keyword evidence="17" id="KW-1185">Reference proteome</keyword>
<dbReference type="InterPro" id="IPR015939">
    <property type="entry name" value="Fum_Rdtase/Succ_DH_flav-like_C"/>
</dbReference>
<dbReference type="AlphaFoldDB" id="A0A178A178"/>
<dbReference type="STRING" id="217031.ABB05_05800"/>
<keyword evidence="7 13" id="KW-0662">Pyridine nucleotide biosynthesis</keyword>
<evidence type="ECO:0000313" key="16">
    <source>
        <dbReference type="EMBL" id="OAK73937.1"/>
    </source>
</evidence>
<dbReference type="GO" id="GO:0034628">
    <property type="term" value="P:'de novo' NAD+ biosynthetic process from L-aspartate"/>
    <property type="evidence" value="ECO:0007669"/>
    <property type="project" value="TreeGrafter"/>
</dbReference>
<evidence type="ECO:0000256" key="10">
    <source>
        <dbReference type="ARBA" id="ARBA00048305"/>
    </source>
</evidence>
<dbReference type="OrthoDB" id="9806724at2"/>
<dbReference type="RefSeq" id="WP_057988448.1">
    <property type="nucleotide sequence ID" value="NZ_JAGGKH010000003.1"/>
</dbReference>
<dbReference type="PIRSF" id="PIRSF000171">
    <property type="entry name" value="SDHA_APRA_LASPO"/>
    <property type="match status" value="1"/>
</dbReference>